<evidence type="ECO:0000256" key="4">
    <source>
        <dbReference type="ARBA" id="ARBA00022741"/>
    </source>
</evidence>
<name>A0A098AXX8_DESHA</name>
<dbReference type="InterPro" id="IPR003593">
    <property type="entry name" value="AAA+_ATPase"/>
</dbReference>
<feature type="transmembrane region" description="Helical" evidence="8">
    <location>
        <begin position="287"/>
        <end position="316"/>
    </location>
</feature>
<evidence type="ECO:0000256" key="3">
    <source>
        <dbReference type="ARBA" id="ARBA00022692"/>
    </source>
</evidence>
<dbReference type="SMART" id="SM00382">
    <property type="entry name" value="AAA"/>
    <property type="match status" value="1"/>
</dbReference>
<dbReference type="SUPFAM" id="SSF90123">
    <property type="entry name" value="ABC transporter transmembrane region"/>
    <property type="match status" value="1"/>
</dbReference>
<gene>
    <name evidence="11" type="ORF">DPCES_1083</name>
</gene>
<keyword evidence="2" id="KW-0813">Transport</keyword>
<dbReference type="AlphaFoldDB" id="A0A098AXX8"/>
<feature type="transmembrane region" description="Helical" evidence="8">
    <location>
        <begin position="71"/>
        <end position="98"/>
    </location>
</feature>
<dbReference type="GO" id="GO:0005524">
    <property type="term" value="F:ATP binding"/>
    <property type="evidence" value="ECO:0007669"/>
    <property type="project" value="UniProtKB-KW"/>
</dbReference>
<dbReference type="InterPro" id="IPR003439">
    <property type="entry name" value="ABC_transporter-like_ATP-bd"/>
</dbReference>
<dbReference type="PROSITE" id="PS00211">
    <property type="entry name" value="ABC_TRANSPORTER_1"/>
    <property type="match status" value="1"/>
</dbReference>
<dbReference type="InterPro" id="IPR017871">
    <property type="entry name" value="ABC_transporter-like_CS"/>
</dbReference>
<dbReference type="InterPro" id="IPR036640">
    <property type="entry name" value="ABC1_TM_sf"/>
</dbReference>
<dbReference type="FunFam" id="3.40.50.300:FF:000287">
    <property type="entry name" value="Multidrug ABC transporter ATP-binding protein"/>
    <property type="match status" value="1"/>
</dbReference>
<dbReference type="FunFam" id="1.20.1560.10:FF:000127">
    <property type="entry name" value="ABC transporter ATP-binding protein"/>
    <property type="match status" value="1"/>
</dbReference>
<dbReference type="GO" id="GO:0016887">
    <property type="term" value="F:ATP hydrolysis activity"/>
    <property type="evidence" value="ECO:0007669"/>
    <property type="project" value="InterPro"/>
</dbReference>
<comment type="subcellular location">
    <subcellularLocation>
        <location evidence="1">Cell membrane</location>
        <topology evidence="1">Multi-pass membrane protein</topology>
    </subcellularLocation>
</comment>
<feature type="domain" description="ABC transporter" evidence="9">
    <location>
        <begin position="351"/>
        <end position="587"/>
    </location>
</feature>
<dbReference type="GO" id="GO:0140359">
    <property type="term" value="F:ABC-type transporter activity"/>
    <property type="evidence" value="ECO:0007669"/>
    <property type="project" value="InterPro"/>
</dbReference>
<dbReference type="Gene3D" id="1.20.1560.10">
    <property type="entry name" value="ABC transporter type 1, transmembrane domain"/>
    <property type="match status" value="1"/>
</dbReference>
<organism evidence="11">
    <name type="scientific">Desulfitobacterium hafniense</name>
    <name type="common">Desulfitobacterium frappieri</name>
    <dbReference type="NCBI Taxonomy" id="49338"/>
    <lineage>
        <taxon>Bacteria</taxon>
        <taxon>Bacillati</taxon>
        <taxon>Bacillota</taxon>
        <taxon>Clostridia</taxon>
        <taxon>Eubacteriales</taxon>
        <taxon>Desulfitobacteriaceae</taxon>
        <taxon>Desulfitobacterium</taxon>
    </lineage>
</organism>
<dbReference type="InterPro" id="IPR039421">
    <property type="entry name" value="Type_1_exporter"/>
</dbReference>
<dbReference type="Gene3D" id="3.40.50.300">
    <property type="entry name" value="P-loop containing nucleotide triphosphate hydrolases"/>
    <property type="match status" value="1"/>
</dbReference>
<dbReference type="EMBL" id="LK996017">
    <property type="protein sequence ID" value="CDX00970.1"/>
    <property type="molecule type" value="Genomic_DNA"/>
</dbReference>
<evidence type="ECO:0000256" key="8">
    <source>
        <dbReference type="SAM" id="Phobius"/>
    </source>
</evidence>
<dbReference type="InterPro" id="IPR011527">
    <property type="entry name" value="ABC1_TM_dom"/>
</dbReference>
<protein>
    <submittedName>
        <fullName evidence="11">Iron import ATP-binding/permease protein IrtA</fullName>
    </submittedName>
</protein>
<evidence type="ECO:0000259" key="10">
    <source>
        <dbReference type="PROSITE" id="PS50929"/>
    </source>
</evidence>
<evidence type="ECO:0000256" key="7">
    <source>
        <dbReference type="ARBA" id="ARBA00023136"/>
    </source>
</evidence>
<keyword evidence="7 8" id="KW-0472">Membrane</keyword>
<reference evidence="11" key="1">
    <citation type="submission" date="2014-07" db="EMBL/GenBank/DDBJ databases">
        <authorList>
            <person name="Hornung V.Bastian."/>
        </authorList>
    </citation>
    <scope>NUCLEOTIDE SEQUENCE</scope>
    <source>
        <strain evidence="11">PCE-S</strain>
    </source>
</reference>
<keyword evidence="6 8" id="KW-1133">Transmembrane helix</keyword>
<dbReference type="CDD" id="cd07346">
    <property type="entry name" value="ABC_6TM_exporters"/>
    <property type="match status" value="1"/>
</dbReference>
<dbReference type="SUPFAM" id="SSF52540">
    <property type="entry name" value="P-loop containing nucleoside triphosphate hydrolases"/>
    <property type="match status" value="1"/>
</dbReference>
<dbReference type="PANTHER" id="PTHR24221">
    <property type="entry name" value="ATP-BINDING CASSETTE SUB-FAMILY B"/>
    <property type="match status" value="1"/>
</dbReference>
<sequence length="597" mass="65953">MSDSTNKKTGDIRWLLQLAETKKANLLLACLLSVFSAALSFAPYVCVYFILRVILENSGNLAGIPFSSVGIYAWVALGTVILGLLFSFLSSVLSHGAAYKILFELRMKFAGHISQLPMGFHTSNSTGKLRKLMDENVEKLELFIAHQLPDAVGSLASPVVMLVVLFLFDWRMGLACLVPIVLSFMAQAGSLANPESKEFMESFQDLQDKMNSSAVEYVRGIYVVKAFNQTVFSFRKFHDTILAYKDSAIRYTHSVKNSYCAFLVLLNSVFLFLLPVGILIGSRAADYQAFAIAFLFYLIFSMGIAGPVSKLMYVFVQGFMVSSSIKRVRGVFDTPVLSVGVNREKPRGNGISFEHVFFSYNKDDAKGTLHDISFTAEPGQVTALVGPSGSGKSTIAQLIPRFWDIDSGQIAIGGVNITDIALDDLMQSVSFVFQDVFLFQKSILENIKIGNETASDEDAVWAAKAAMCHEFIERLPDGYHSVLGSKGTYLSGGERQRVVIARAILKNAPIVILDEATAFADPENEQKIQLALEKLMKHKTVIVIAHRLSTIKNADKIIVVDEGRIAEQGTHEELIRYGAKYGHMWDVYSKALNWKLA</sequence>
<feature type="transmembrane region" description="Helical" evidence="8">
    <location>
        <begin position="259"/>
        <end position="281"/>
    </location>
</feature>
<evidence type="ECO:0000256" key="5">
    <source>
        <dbReference type="ARBA" id="ARBA00022840"/>
    </source>
</evidence>
<dbReference type="GO" id="GO:0005886">
    <property type="term" value="C:plasma membrane"/>
    <property type="evidence" value="ECO:0007669"/>
    <property type="project" value="UniProtKB-SubCell"/>
</dbReference>
<dbReference type="PROSITE" id="PS50929">
    <property type="entry name" value="ABC_TM1F"/>
    <property type="match status" value="1"/>
</dbReference>
<evidence type="ECO:0000256" key="1">
    <source>
        <dbReference type="ARBA" id="ARBA00004651"/>
    </source>
</evidence>
<evidence type="ECO:0000256" key="6">
    <source>
        <dbReference type="ARBA" id="ARBA00022989"/>
    </source>
</evidence>
<keyword evidence="4" id="KW-0547">Nucleotide-binding</keyword>
<proteinExistence type="predicted"/>
<feature type="transmembrane region" description="Helical" evidence="8">
    <location>
        <begin position="172"/>
        <end position="192"/>
    </location>
</feature>
<feature type="domain" description="ABC transmembrane type-1" evidence="10">
    <location>
        <begin position="27"/>
        <end position="317"/>
    </location>
</feature>
<dbReference type="Pfam" id="PF00005">
    <property type="entry name" value="ABC_tran"/>
    <property type="match status" value="1"/>
</dbReference>
<evidence type="ECO:0000259" key="9">
    <source>
        <dbReference type="PROSITE" id="PS50893"/>
    </source>
</evidence>
<feature type="transmembrane region" description="Helical" evidence="8">
    <location>
        <begin position="26"/>
        <end position="51"/>
    </location>
</feature>
<keyword evidence="3 8" id="KW-0812">Transmembrane</keyword>
<dbReference type="PATRIC" id="fig|49338.4.peg.1169"/>
<dbReference type="PANTHER" id="PTHR24221:SF397">
    <property type="entry name" value="ABC TRANSPORTER, ATP-BINDING TRANSMEMBRANE PROTEIN"/>
    <property type="match status" value="1"/>
</dbReference>
<accession>A0A098AXX8</accession>
<evidence type="ECO:0000256" key="2">
    <source>
        <dbReference type="ARBA" id="ARBA00022448"/>
    </source>
</evidence>
<dbReference type="Pfam" id="PF00664">
    <property type="entry name" value="ABC_membrane"/>
    <property type="match status" value="1"/>
</dbReference>
<dbReference type="RefSeq" id="WP_005814189.1">
    <property type="nucleotide sequence ID" value="NZ_CABKQQ010000051.1"/>
</dbReference>
<keyword evidence="5 11" id="KW-0067">ATP-binding</keyword>
<dbReference type="PROSITE" id="PS50893">
    <property type="entry name" value="ABC_TRANSPORTER_2"/>
    <property type="match status" value="1"/>
</dbReference>
<evidence type="ECO:0000313" key="11">
    <source>
        <dbReference type="EMBL" id="CDX00970.1"/>
    </source>
</evidence>
<dbReference type="GO" id="GO:0034040">
    <property type="term" value="F:ATPase-coupled lipid transmembrane transporter activity"/>
    <property type="evidence" value="ECO:0007669"/>
    <property type="project" value="TreeGrafter"/>
</dbReference>
<dbReference type="InterPro" id="IPR027417">
    <property type="entry name" value="P-loop_NTPase"/>
</dbReference>